<dbReference type="GO" id="GO:0003993">
    <property type="term" value="F:acid phosphatase activity"/>
    <property type="evidence" value="ECO:0007669"/>
    <property type="project" value="TreeGrafter"/>
</dbReference>
<feature type="transmembrane region" description="Helical" evidence="21">
    <location>
        <begin position="53"/>
        <end position="73"/>
    </location>
</feature>
<feature type="disulfide bond" evidence="19">
    <location>
        <begin position="487"/>
        <end position="495"/>
    </location>
</feature>
<evidence type="ECO:0000256" key="20">
    <source>
        <dbReference type="SAM" id="MobiDB-lite"/>
    </source>
</evidence>
<evidence type="ECO:0000256" key="17">
    <source>
        <dbReference type="ARBA" id="ARBA00044262"/>
    </source>
</evidence>
<dbReference type="Pfam" id="PF00328">
    <property type="entry name" value="His_Phos_2"/>
    <property type="match status" value="1"/>
</dbReference>
<keyword evidence="5" id="KW-0964">Secreted</keyword>
<evidence type="ECO:0000256" key="9">
    <source>
        <dbReference type="ARBA" id="ARBA00041857"/>
    </source>
</evidence>
<evidence type="ECO:0000256" key="14">
    <source>
        <dbReference type="ARBA" id="ARBA00043748"/>
    </source>
</evidence>
<protein>
    <recommendedName>
        <fullName evidence="16">Phytase A</fullName>
        <ecNumber evidence="4">3.1.3.8</ecNumber>
    </recommendedName>
    <alternativeName>
        <fullName evidence="17">Histidine acid phosphatase phyA</fullName>
    </alternativeName>
    <alternativeName>
        <fullName evidence="10">Myo-inositol hexakisphosphate phosphohydrolase A</fullName>
    </alternativeName>
    <alternativeName>
        <fullName evidence="9">Myo-inositol-hexaphosphate 3-phosphohydrolase A</fullName>
    </alternativeName>
</protein>
<comment type="subunit">
    <text evidence="3">Monomer.</text>
</comment>
<keyword evidence="6" id="KW-0378">Hydrolase</keyword>
<dbReference type="PANTHER" id="PTHR20963:SF24">
    <property type="entry name" value="3-PHYTASE B"/>
    <property type="match status" value="1"/>
</dbReference>
<evidence type="ECO:0000256" key="2">
    <source>
        <dbReference type="ARBA" id="ARBA00005375"/>
    </source>
</evidence>
<dbReference type="HOGENOM" id="CLU_020880_0_0_1"/>
<evidence type="ECO:0000256" key="3">
    <source>
        <dbReference type="ARBA" id="ARBA00011245"/>
    </source>
</evidence>
<evidence type="ECO:0000256" key="10">
    <source>
        <dbReference type="ARBA" id="ARBA00042300"/>
    </source>
</evidence>
<dbReference type="CDD" id="cd07061">
    <property type="entry name" value="HP_HAP_like"/>
    <property type="match status" value="1"/>
</dbReference>
<evidence type="ECO:0000256" key="21">
    <source>
        <dbReference type="SAM" id="Phobius"/>
    </source>
</evidence>
<dbReference type="PROSITE" id="PS00778">
    <property type="entry name" value="HIS_ACID_PHOSPHAT_2"/>
    <property type="match status" value="1"/>
</dbReference>
<dbReference type="PANTHER" id="PTHR20963">
    <property type="entry name" value="MULTIPLE INOSITOL POLYPHOSPHATE PHOSPHATASE-RELATED"/>
    <property type="match status" value="1"/>
</dbReference>
<evidence type="ECO:0000256" key="7">
    <source>
        <dbReference type="ARBA" id="ARBA00023157"/>
    </source>
</evidence>
<keyword evidence="21" id="KW-1133">Transmembrane helix</keyword>
<feature type="region of interest" description="Disordered" evidence="20">
    <location>
        <begin position="21"/>
        <end position="44"/>
    </location>
</feature>
<feature type="active site" description="Proton donor" evidence="18">
    <location>
        <position position="404"/>
    </location>
</feature>
<dbReference type="STRING" id="1283841.A0A084QC79"/>
<keyword evidence="7 19" id="KW-1015">Disulfide bond</keyword>
<dbReference type="OMA" id="CPFNTVN"/>
<evidence type="ECO:0000313" key="23">
    <source>
        <dbReference type="Proteomes" id="UP000028524"/>
    </source>
</evidence>
<evidence type="ECO:0000256" key="5">
    <source>
        <dbReference type="ARBA" id="ARBA00022525"/>
    </source>
</evidence>
<dbReference type="GO" id="GO:0016158">
    <property type="term" value="F:inositol hexakisphosphate 3-phosphatase activity"/>
    <property type="evidence" value="ECO:0007669"/>
    <property type="project" value="UniProtKB-EC"/>
</dbReference>
<feature type="disulfide bond" evidence="19">
    <location>
        <begin position="117"/>
        <end position="456"/>
    </location>
</feature>
<feature type="active site" description="Nucleophile" evidence="18">
    <location>
        <position position="128"/>
    </location>
</feature>
<keyword evidence="21" id="KW-0472">Membrane</keyword>
<comment type="catalytic activity">
    <reaction evidence="14">
        <text>1D-myo-inositol 1,2,4,5,6-pentakisphosphate + H2O = 1D-myo-inositol 1,2,5,6-tetrakisphosphate + phosphate</text>
        <dbReference type="Rhea" id="RHEA:77115"/>
        <dbReference type="ChEBI" id="CHEBI:15377"/>
        <dbReference type="ChEBI" id="CHEBI:43474"/>
        <dbReference type="ChEBI" id="CHEBI:57798"/>
        <dbReference type="ChEBI" id="CHEBI:195535"/>
    </reaction>
    <physiologicalReaction direction="left-to-right" evidence="14">
        <dbReference type="Rhea" id="RHEA:77116"/>
    </physiologicalReaction>
</comment>
<proteinExistence type="inferred from homology"/>
<evidence type="ECO:0000256" key="15">
    <source>
        <dbReference type="ARBA" id="ARBA00043788"/>
    </source>
</evidence>
<dbReference type="PIRSF" id="PIRSF000894">
    <property type="entry name" value="Acid_phosphatase"/>
    <property type="match status" value="1"/>
</dbReference>
<dbReference type="InterPro" id="IPR033379">
    <property type="entry name" value="Acid_Pase_AS"/>
</dbReference>
<evidence type="ECO:0000256" key="1">
    <source>
        <dbReference type="ARBA" id="ARBA00004613"/>
    </source>
</evidence>
<name>A0A084QC79_STAC4</name>
<keyword evidence="23" id="KW-1185">Reference proteome</keyword>
<keyword evidence="8" id="KW-0325">Glycoprotein</keyword>
<dbReference type="OrthoDB" id="6509975at2759"/>
<dbReference type="InterPro" id="IPR029033">
    <property type="entry name" value="His_PPase_superfam"/>
</dbReference>
<evidence type="ECO:0000256" key="12">
    <source>
        <dbReference type="ARBA" id="ARBA00043675"/>
    </source>
</evidence>
<organism evidence="22 23">
    <name type="scientific">Stachybotrys chlorohalonatus (strain IBT 40285)</name>
    <dbReference type="NCBI Taxonomy" id="1283841"/>
    <lineage>
        <taxon>Eukaryota</taxon>
        <taxon>Fungi</taxon>
        <taxon>Dikarya</taxon>
        <taxon>Ascomycota</taxon>
        <taxon>Pezizomycotina</taxon>
        <taxon>Sordariomycetes</taxon>
        <taxon>Hypocreomycetidae</taxon>
        <taxon>Hypocreales</taxon>
        <taxon>Stachybotryaceae</taxon>
        <taxon>Stachybotrys</taxon>
    </lineage>
</organism>
<dbReference type="AlphaFoldDB" id="A0A084QC79"/>
<evidence type="ECO:0000256" key="11">
    <source>
        <dbReference type="ARBA" id="ARBA00043670"/>
    </source>
</evidence>
<dbReference type="InterPro" id="IPR000560">
    <property type="entry name" value="His_Pase_clade-2"/>
</dbReference>
<dbReference type="Gene3D" id="3.40.50.1240">
    <property type="entry name" value="Phosphoglycerate mutase-like"/>
    <property type="match status" value="1"/>
</dbReference>
<comment type="catalytic activity">
    <reaction evidence="11">
        <text>1D-myo-inositol 1,2,5,6-tetrakisphosphate + H2O = 1D-myo-inositol 1,2,6-trisphosphate + phosphate</text>
        <dbReference type="Rhea" id="RHEA:77119"/>
        <dbReference type="ChEBI" id="CHEBI:15377"/>
        <dbReference type="ChEBI" id="CHEBI:43474"/>
        <dbReference type="ChEBI" id="CHEBI:195535"/>
        <dbReference type="ChEBI" id="CHEBI:195537"/>
    </reaction>
    <physiologicalReaction direction="left-to-right" evidence="11">
        <dbReference type="Rhea" id="RHEA:77120"/>
    </physiologicalReaction>
</comment>
<evidence type="ECO:0000256" key="6">
    <source>
        <dbReference type="ARBA" id="ARBA00022801"/>
    </source>
</evidence>
<evidence type="ECO:0000313" key="22">
    <source>
        <dbReference type="EMBL" id="KFA61564.1"/>
    </source>
</evidence>
<accession>A0A084QC79</accession>
<dbReference type="EC" id="3.1.3.8" evidence="4"/>
<dbReference type="GO" id="GO:0005576">
    <property type="term" value="C:extracellular region"/>
    <property type="evidence" value="ECO:0007669"/>
    <property type="project" value="UniProtKB-SubCell"/>
</dbReference>
<comment type="similarity">
    <text evidence="2">Belongs to the histidine acid phosphatase family.</text>
</comment>
<comment type="catalytic activity">
    <reaction evidence="13">
        <text>1D-myo-inositol 1,2,6-trisphosphate + H2O = 1D-myo-inositol 1,2-bisphosphate + phosphate</text>
        <dbReference type="Rhea" id="RHEA:77131"/>
        <dbReference type="ChEBI" id="CHEBI:15377"/>
        <dbReference type="ChEBI" id="CHEBI:43474"/>
        <dbReference type="ChEBI" id="CHEBI:195537"/>
        <dbReference type="ChEBI" id="CHEBI:195539"/>
    </reaction>
    <physiologicalReaction direction="left-to-right" evidence="13">
        <dbReference type="Rhea" id="RHEA:77132"/>
    </physiologicalReaction>
</comment>
<comment type="subcellular location">
    <subcellularLocation>
        <location evidence="1">Secreted</location>
    </subcellularLocation>
</comment>
<dbReference type="InterPro" id="IPR016274">
    <property type="entry name" value="Histidine_acid_Pase_euk"/>
</dbReference>
<evidence type="ECO:0000256" key="13">
    <source>
        <dbReference type="ARBA" id="ARBA00043721"/>
    </source>
</evidence>
<evidence type="ECO:0000256" key="18">
    <source>
        <dbReference type="PIRSR" id="PIRSR000894-1"/>
    </source>
</evidence>
<evidence type="ECO:0000256" key="4">
    <source>
        <dbReference type="ARBA" id="ARBA00012632"/>
    </source>
</evidence>
<evidence type="ECO:0000256" key="19">
    <source>
        <dbReference type="PIRSR" id="PIRSR000894-2"/>
    </source>
</evidence>
<evidence type="ECO:0000256" key="16">
    <source>
        <dbReference type="ARBA" id="ARBA00044106"/>
    </source>
</evidence>
<gene>
    <name evidence="22" type="ORF">S40285_03980</name>
</gene>
<feature type="disulfide bond" evidence="19">
    <location>
        <begin position="256"/>
        <end position="516"/>
    </location>
</feature>
<evidence type="ECO:0000256" key="8">
    <source>
        <dbReference type="ARBA" id="ARBA00023180"/>
    </source>
</evidence>
<dbReference type="SUPFAM" id="SSF53254">
    <property type="entry name" value="Phosphoglycerate mutase-like"/>
    <property type="match status" value="1"/>
</dbReference>
<dbReference type="InParanoid" id="A0A084QC79"/>
<reference evidence="22 23" key="1">
    <citation type="journal article" date="2014" name="BMC Genomics">
        <title>Comparative genome sequencing reveals chemotype-specific gene clusters in the toxigenic black mold Stachybotrys.</title>
        <authorList>
            <person name="Semeiks J."/>
            <person name="Borek D."/>
            <person name="Otwinowski Z."/>
            <person name="Grishin N.V."/>
        </authorList>
    </citation>
    <scope>NUCLEOTIDE SEQUENCE [LARGE SCALE GENOMIC DNA]</scope>
    <source>
        <strain evidence="22 23">IBT 40285</strain>
    </source>
</reference>
<sequence length="518" mass="57129">MGLRQSVNSLRGAVFGQNHLYTTIPTGDDQRRRDGRRRHAGFRPGPVQQRSNFYRISLAALVFVVVLYSLIVFSQTAASARCEDKAACSHESQHLWGQYSPFFPVPSEIDPRTPPGCELTFGLVLSRHGSRDPTARKTALYGQLLGRLRKSVTRFAPGFEFIRDYDYDLGADQLTLFGQEEMVRSGEAFYHRYRDLADRAEPFYRAAGSDRVVQSALNFSQGLSQARGRADSSPADSILVLPEEPGFNNTLNHGGCPAFEGGPAADLRLRMQTTWKEAFAPSIAHRLNSRMPGANLTLDETIYMMDLCPFTTVASPNATSTDFCRLFSQEEWESYDYFETLDKWYGYGSGNPLGPTQGVGYVNELIARLTGRPVDDGTSTNSTLDSSPDTFPVDRALYADFSHDNDMSSVYAALGLYNATADLPAGRKLPPHDAHGFSAAWTVPFAGRMYVEKMTCGGGGGGGEENEEEEELVRVLVNDRVVPLQNCSADSLGRCRLRAFVESLSFARGGGLWHACFS</sequence>
<feature type="disulfide bond" evidence="19">
    <location>
        <begin position="308"/>
        <end position="324"/>
    </location>
</feature>
<keyword evidence="21" id="KW-0812">Transmembrane</keyword>
<dbReference type="EMBL" id="KL660849">
    <property type="protein sequence ID" value="KFA61564.1"/>
    <property type="molecule type" value="Genomic_DNA"/>
</dbReference>
<comment type="catalytic activity">
    <reaction evidence="15">
        <text>1D-myo-inositol hexakisphosphate + H2O = 1D-myo-inositol 1,2,4,5,6-pentakisphosphate + phosphate</text>
        <dbReference type="Rhea" id="RHEA:16989"/>
        <dbReference type="ChEBI" id="CHEBI:15377"/>
        <dbReference type="ChEBI" id="CHEBI:43474"/>
        <dbReference type="ChEBI" id="CHEBI:57798"/>
        <dbReference type="ChEBI" id="CHEBI:58130"/>
        <dbReference type="EC" id="3.1.3.8"/>
    </reaction>
    <physiologicalReaction direction="left-to-right" evidence="15">
        <dbReference type="Rhea" id="RHEA:16990"/>
    </physiologicalReaction>
</comment>
<dbReference type="Proteomes" id="UP000028524">
    <property type="component" value="Unassembled WGS sequence"/>
</dbReference>
<comment type="catalytic activity">
    <reaction evidence="12">
        <text>1D-myo-inositol 1,2-bisphosphate + H2O = 1D-myo-inositol 2-phosphate + phosphate</text>
        <dbReference type="Rhea" id="RHEA:77135"/>
        <dbReference type="ChEBI" id="CHEBI:15377"/>
        <dbReference type="ChEBI" id="CHEBI:43474"/>
        <dbReference type="ChEBI" id="CHEBI:84142"/>
        <dbReference type="ChEBI" id="CHEBI:195539"/>
    </reaction>
    <physiologicalReaction direction="left-to-right" evidence="12">
        <dbReference type="Rhea" id="RHEA:77136"/>
    </physiologicalReaction>
</comment>